<name>A0A0A8XUV1_ARUDO</name>
<sequence length="35" mass="4459">MQAKIQKINWREWRSYFPMTRPYEITFDLSPKRQI</sequence>
<accession>A0A0A8XUV1</accession>
<reference evidence="1" key="1">
    <citation type="submission" date="2014-09" db="EMBL/GenBank/DDBJ databases">
        <authorList>
            <person name="Magalhaes I.L.F."/>
            <person name="Oliveira U."/>
            <person name="Santos F.R."/>
            <person name="Vidigal T.H.D.A."/>
            <person name="Brescovit A.D."/>
            <person name="Santos A.J."/>
        </authorList>
    </citation>
    <scope>NUCLEOTIDE SEQUENCE</scope>
    <source>
        <tissue evidence="1">Shoot tissue taken approximately 20 cm above the soil surface</tissue>
    </source>
</reference>
<proteinExistence type="predicted"/>
<dbReference type="EMBL" id="GBRH01280116">
    <property type="protein sequence ID" value="JAD17779.1"/>
    <property type="molecule type" value="Transcribed_RNA"/>
</dbReference>
<reference evidence="1" key="2">
    <citation type="journal article" date="2015" name="Data Brief">
        <title>Shoot transcriptome of the giant reed, Arundo donax.</title>
        <authorList>
            <person name="Barrero R.A."/>
            <person name="Guerrero F.D."/>
            <person name="Moolhuijzen P."/>
            <person name="Goolsby J.A."/>
            <person name="Tidwell J."/>
            <person name="Bellgard S.E."/>
            <person name="Bellgard M.I."/>
        </authorList>
    </citation>
    <scope>NUCLEOTIDE SEQUENCE</scope>
    <source>
        <tissue evidence="1">Shoot tissue taken approximately 20 cm above the soil surface</tissue>
    </source>
</reference>
<evidence type="ECO:0000313" key="1">
    <source>
        <dbReference type="EMBL" id="JAD17779.1"/>
    </source>
</evidence>
<dbReference type="AlphaFoldDB" id="A0A0A8XUV1"/>
<protein>
    <submittedName>
        <fullName evidence="1">Uncharacterized protein</fullName>
    </submittedName>
</protein>
<organism evidence="1">
    <name type="scientific">Arundo donax</name>
    <name type="common">Giant reed</name>
    <name type="synonym">Donax arundinaceus</name>
    <dbReference type="NCBI Taxonomy" id="35708"/>
    <lineage>
        <taxon>Eukaryota</taxon>
        <taxon>Viridiplantae</taxon>
        <taxon>Streptophyta</taxon>
        <taxon>Embryophyta</taxon>
        <taxon>Tracheophyta</taxon>
        <taxon>Spermatophyta</taxon>
        <taxon>Magnoliopsida</taxon>
        <taxon>Liliopsida</taxon>
        <taxon>Poales</taxon>
        <taxon>Poaceae</taxon>
        <taxon>PACMAD clade</taxon>
        <taxon>Arundinoideae</taxon>
        <taxon>Arundineae</taxon>
        <taxon>Arundo</taxon>
    </lineage>
</organism>